<sequence>MARFLNEWWGMLIFVLVDVAVLVLIIALNYRWLFKRTLDILFSLIFMAVLLPFFLIFLITDAIYNKATNAWRSLFTTEYFYGKKGKVVGITTFTTERILHDEEGNLLPEQERTTGFGRFMKACCIKYYPMLVNVFTGRLSFVGPRPMTFTDASVLDEEGSVRFSVRPGIASSLDLYGGEGLTYKDMFEEDEEYVSHINLFKDIAFFMTKVANRVRGDKTNRYGETAEKSYIRSLLDAGEITEAEAQEYALEGKEKLHHYQNEKNERRDFEQRNFFR</sequence>
<dbReference type="AlphaFoldDB" id="A0A9D1Z723"/>
<feature type="domain" description="Bacterial sugar transferase" evidence="4">
    <location>
        <begin position="35"/>
        <end position="210"/>
    </location>
</feature>
<keyword evidence="5" id="KW-0808">Transferase</keyword>
<comment type="caution">
    <text evidence="5">The sequence shown here is derived from an EMBL/GenBank/DDBJ whole genome shotgun (WGS) entry which is preliminary data.</text>
</comment>
<evidence type="ECO:0000259" key="4">
    <source>
        <dbReference type="Pfam" id="PF02397"/>
    </source>
</evidence>
<comment type="similarity">
    <text evidence="1">Belongs to the bacterial sugar transferase family.</text>
</comment>
<keyword evidence="3" id="KW-0472">Membrane</keyword>
<evidence type="ECO:0000256" key="2">
    <source>
        <dbReference type="SAM" id="MobiDB-lite"/>
    </source>
</evidence>
<dbReference type="Pfam" id="PF02397">
    <property type="entry name" value="Bac_transf"/>
    <property type="match status" value="1"/>
</dbReference>
<gene>
    <name evidence="5" type="ORF">H9728_00010</name>
</gene>
<dbReference type="EMBL" id="DXCO01000001">
    <property type="protein sequence ID" value="HIY77409.1"/>
    <property type="molecule type" value="Genomic_DNA"/>
</dbReference>
<keyword evidence="3" id="KW-0812">Transmembrane</keyword>
<feature type="region of interest" description="Disordered" evidence="2">
    <location>
        <begin position="257"/>
        <end position="276"/>
    </location>
</feature>
<protein>
    <submittedName>
        <fullName evidence="5">Sugar transferase</fullName>
    </submittedName>
</protein>
<proteinExistence type="inferred from homology"/>
<dbReference type="Proteomes" id="UP000824135">
    <property type="component" value="Unassembled WGS sequence"/>
</dbReference>
<accession>A0A9D1Z723</accession>
<dbReference type="GO" id="GO:0016780">
    <property type="term" value="F:phosphotransferase activity, for other substituted phosphate groups"/>
    <property type="evidence" value="ECO:0007669"/>
    <property type="project" value="TreeGrafter"/>
</dbReference>
<feature type="transmembrane region" description="Helical" evidence="3">
    <location>
        <begin position="40"/>
        <end position="64"/>
    </location>
</feature>
<evidence type="ECO:0000256" key="3">
    <source>
        <dbReference type="SAM" id="Phobius"/>
    </source>
</evidence>
<feature type="transmembrane region" description="Helical" evidence="3">
    <location>
        <begin position="12"/>
        <end position="34"/>
    </location>
</feature>
<name>A0A9D1Z723_9FIRM</name>
<organism evidence="5 6">
    <name type="scientific">Candidatus Borkfalkia excrementavium</name>
    <dbReference type="NCBI Taxonomy" id="2838505"/>
    <lineage>
        <taxon>Bacteria</taxon>
        <taxon>Bacillati</taxon>
        <taxon>Bacillota</taxon>
        <taxon>Clostridia</taxon>
        <taxon>Christensenellales</taxon>
        <taxon>Christensenellaceae</taxon>
        <taxon>Candidatus Borkfalkia</taxon>
    </lineage>
</organism>
<reference evidence="5" key="2">
    <citation type="submission" date="2021-04" db="EMBL/GenBank/DDBJ databases">
        <authorList>
            <person name="Gilroy R."/>
        </authorList>
    </citation>
    <scope>NUCLEOTIDE SEQUENCE</scope>
    <source>
        <strain evidence="5">CHK199-9574</strain>
    </source>
</reference>
<evidence type="ECO:0000256" key="1">
    <source>
        <dbReference type="ARBA" id="ARBA00006464"/>
    </source>
</evidence>
<dbReference type="InterPro" id="IPR003362">
    <property type="entry name" value="Bact_transf"/>
</dbReference>
<reference evidence="5" key="1">
    <citation type="journal article" date="2021" name="PeerJ">
        <title>Extensive microbial diversity within the chicken gut microbiome revealed by metagenomics and culture.</title>
        <authorList>
            <person name="Gilroy R."/>
            <person name="Ravi A."/>
            <person name="Getino M."/>
            <person name="Pursley I."/>
            <person name="Horton D.L."/>
            <person name="Alikhan N.F."/>
            <person name="Baker D."/>
            <person name="Gharbi K."/>
            <person name="Hall N."/>
            <person name="Watson M."/>
            <person name="Adriaenssens E.M."/>
            <person name="Foster-Nyarko E."/>
            <person name="Jarju S."/>
            <person name="Secka A."/>
            <person name="Antonio M."/>
            <person name="Oren A."/>
            <person name="Chaudhuri R.R."/>
            <person name="La Ragione R."/>
            <person name="Hildebrand F."/>
            <person name="Pallen M.J."/>
        </authorList>
    </citation>
    <scope>NUCLEOTIDE SEQUENCE</scope>
    <source>
        <strain evidence="5">CHK199-9574</strain>
    </source>
</reference>
<dbReference type="PANTHER" id="PTHR30576">
    <property type="entry name" value="COLANIC BIOSYNTHESIS UDP-GLUCOSE LIPID CARRIER TRANSFERASE"/>
    <property type="match status" value="1"/>
</dbReference>
<evidence type="ECO:0000313" key="5">
    <source>
        <dbReference type="EMBL" id="HIY77409.1"/>
    </source>
</evidence>
<dbReference type="PANTHER" id="PTHR30576:SF8">
    <property type="entry name" value="UNDECAPRENYL-PHOSPHATE GALACTOSE PHOSPHOTRANSFERASE"/>
    <property type="match status" value="1"/>
</dbReference>
<evidence type="ECO:0000313" key="6">
    <source>
        <dbReference type="Proteomes" id="UP000824135"/>
    </source>
</evidence>
<keyword evidence="3" id="KW-1133">Transmembrane helix</keyword>